<keyword evidence="3" id="KW-1185">Reference proteome</keyword>
<name>A0A165GCD5_EXIGL</name>
<dbReference type="STRING" id="1314781.A0A165GCD5"/>
<protein>
    <recommendedName>
        <fullName evidence="1">F-box domain-containing protein</fullName>
    </recommendedName>
</protein>
<organism evidence="2 3">
    <name type="scientific">Exidia glandulosa HHB12029</name>
    <dbReference type="NCBI Taxonomy" id="1314781"/>
    <lineage>
        <taxon>Eukaryota</taxon>
        <taxon>Fungi</taxon>
        <taxon>Dikarya</taxon>
        <taxon>Basidiomycota</taxon>
        <taxon>Agaricomycotina</taxon>
        <taxon>Agaricomycetes</taxon>
        <taxon>Auriculariales</taxon>
        <taxon>Exidiaceae</taxon>
        <taxon>Exidia</taxon>
    </lineage>
</organism>
<proteinExistence type="predicted"/>
<evidence type="ECO:0000313" key="3">
    <source>
        <dbReference type="Proteomes" id="UP000077266"/>
    </source>
</evidence>
<dbReference type="Proteomes" id="UP000077266">
    <property type="component" value="Unassembled WGS sequence"/>
</dbReference>
<dbReference type="SUPFAM" id="SSF81383">
    <property type="entry name" value="F-box domain"/>
    <property type="match status" value="1"/>
</dbReference>
<accession>A0A165GCD5</accession>
<reference evidence="2 3" key="1">
    <citation type="journal article" date="2016" name="Mol. Biol. Evol.">
        <title>Comparative Genomics of Early-Diverging Mushroom-Forming Fungi Provides Insights into the Origins of Lignocellulose Decay Capabilities.</title>
        <authorList>
            <person name="Nagy L.G."/>
            <person name="Riley R."/>
            <person name="Tritt A."/>
            <person name="Adam C."/>
            <person name="Daum C."/>
            <person name="Floudas D."/>
            <person name="Sun H."/>
            <person name="Yadav J.S."/>
            <person name="Pangilinan J."/>
            <person name="Larsson K.H."/>
            <person name="Matsuura K."/>
            <person name="Barry K."/>
            <person name="Labutti K."/>
            <person name="Kuo R."/>
            <person name="Ohm R.A."/>
            <person name="Bhattacharya S.S."/>
            <person name="Shirouzu T."/>
            <person name="Yoshinaga Y."/>
            <person name="Martin F.M."/>
            <person name="Grigoriev I.V."/>
            <person name="Hibbett D.S."/>
        </authorList>
    </citation>
    <scope>NUCLEOTIDE SEQUENCE [LARGE SCALE GENOMIC DNA]</scope>
    <source>
        <strain evidence="2 3">HHB12029</strain>
    </source>
</reference>
<dbReference type="EMBL" id="KV426052">
    <property type="protein sequence ID" value="KZV90311.1"/>
    <property type="molecule type" value="Genomic_DNA"/>
</dbReference>
<dbReference type="InterPro" id="IPR001810">
    <property type="entry name" value="F-box_dom"/>
</dbReference>
<evidence type="ECO:0000313" key="2">
    <source>
        <dbReference type="EMBL" id="KZV90311.1"/>
    </source>
</evidence>
<dbReference type="InterPro" id="IPR036047">
    <property type="entry name" value="F-box-like_dom_sf"/>
</dbReference>
<gene>
    <name evidence="2" type="ORF">EXIGLDRAFT_837914</name>
</gene>
<evidence type="ECO:0000259" key="1">
    <source>
        <dbReference type="PROSITE" id="PS50181"/>
    </source>
</evidence>
<sequence>MLQLPAEVIERCLLAASLRDIAAVAATCRALHVLVNHAPDQHFWRSLYLRHFDDPRLRWAVDRRGQVFAWDWRGEVQRRERARLILISPNCDAHLDALSEQDRRDVFDALVDVVQSAAPITYDSLSDAPASLNTLWLRETLQRSHGSYFNHPAILDCHVPATPTSPDWMSCFHFQTLIGLPPYLSLLHRQRIHRASQIFGFADENFQASGTTKVWGPFLPGGGIHWRALFSIMALIWGNCPDDALPPYGVESLRPILNVSLDQPHDWAGVEGVWVFYVAILDPNDFFRYNLPSIGPDGTLLPKTPSVFDTSNSLEAASASEFVLRITGQEHSPELSDWPVLRWKGIGHVQLRLEGSVYRARNGITYWTVHSTTPDGTLGWLSEGLQLGGLKSEAGFIGQWCATPNHDSVGPFWSWRISPMTPEMRADPDALPPLHR</sequence>
<dbReference type="OrthoDB" id="3226064at2759"/>
<dbReference type="AlphaFoldDB" id="A0A165GCD5"/>
<dbReference type="PROSITE" id="PS50181">
    <property type="entry name" value="FBOX"/>
    <property type="match status" value="1"/>
</dbReference>
<dbReference type="InParanoid" id="A0A165GCD5"/>
<feature type="domain" description="F-box" evidence="1">
    <location>
        <begin position="1"/>
        <end position="47"/>
    </location>
</feature>